<evidence type="ECO:0000259" key="1">
    <source>
        <dbReference type="Pfam" id="PF17921"/>
    </source>
</evidence>
<dbReference type="AlphaFoldDB" id="A0A9Q3JT36"/>
<dbReference type="PANTHER" id="PTHR47266">
    <property type="entry name" value="ENDONUCLEASE-RELATED"/>
    <property type="match status" value="1"/>
</dbReference>
<feature type="domain" description="Integrase zinc-binding" evidence="1">
    <location>
        <begin position="17"/>
        <end position="69"/>
    </location>
</feature>
<reference evidence="2" key="1">
    <citation type="submission" date="2021-03" db="EMBL/GenBank/DDBJ databases">
        <title>Draft genome sequence of rust myrtle Austropuccinia psidii MF-1, a brazilian biotype.</title>
        <authorList>
            <person name="Quecine M.C."/>
            <person name="Pachon D.M.R."/>
            <person name="Bonatelli M.L."/>
            <person name="Correr F.H."/>
            <person name="Franceschini L.M."/>
            <person name="Leite T.F."/>
            <person name="Margarido G.R.A."/>
            <person name="Almeida C.A."/>
            <person name="Ferrarezi J.A."/>
            <person name="Labate C.A."/>
        </authorList>
    </citation>
    <scope>NUCLEOTIDE SEQUENCE</scope>
    <source>
        <strain evidence="2">MF-1</strain>
    </source>
</reference>
<dbReference type="Pfam" id="PF17921">
    <property type="entry name" value="Integrase_H2C2"/>
    <property type="match status" value="1"/>
</dbReference>
<evidence type="ECO:0000313" key="3">
    <source>
        <dbReference type="Proteomes" id="UP000765509"/>
    </source>
</evidence>
<accession>A0A9Q3JT36</accession>
<dbReference type="Gene3D" id="1.10.340.70">
    <property type="match status" value="1"/>
</dbReference>
<dbReference type="InterPro" id="IPR052160">
    <property type="entry name" value="Gypsy_RT_Integrase-like"/>
</dbReference>
<name>A0A9Q3JT36_9BASI</name>
<dbReference type="Proteomes" id="UP000765509">
    <property type="component" value="Unassembled WGS sequence"/>
</dbReference>
<comment type="caution">
    <text evidence="2">The sequence shown here is derived from an EMBL/GenBank/DDBJ whole genome shotgun (WGS) entry which is preliminary data.</text>
</comment>
<organism evidence="2 3">
    <name type="scientific">Austropuccinia psidii MF-1</name>
    <dbReference type="NCBI Taxonomy" id="1389203"/>
    <lineage>
        <taxon>Eukaryota</taxon>
        <taxon>Fungi</taxon>
        <taxon>Dikarya</taxon>
        <taxon>Basidiomycota</taxon>
        <taxon>Pucciniomycotina</taxon>
        <taxon>Pucciniomycetes</taxon>
        <taxon>Pucciniales</taxon>
        <taxon>Sphaerophragmiaceae</taxon>
        <taxon>Austropuccinia</taxon>
    </lineage>
</organism>
<sequence length="222" mass="25610">MSKHTCVMILCSKMIINTTLLECHDNIYSGHLSEERTMGKIETCAWWPSWRKDVIEYCHGCDRCQKTNKATGKRFCLIIYIQETSTPWEVIHMHWVTALPPGGGKRYTACLVIVDSLPYSPKELKDSFTGPFIKARHGTNAVQVELSGKLGNKHPAFPVSIAKNYTSSDKELFPLGNKTHFKVTPIYENEEKKLLKFLKERRLKGKNESEYLVRYRKSQHEE</sequence>
<gene>
    <name evidence="2" type="ORF">O181_106934</name>
</gene>
<protein>
    <recommendedName>
        <fullName evidence="1">Integrase zinc-binding domain-containing protein</fullName>
    </recommendedName>
</protein>
<evidence type="ECO:0000313" key="2">
    <source>
        <dbReference type="EMBL" id="MBW0567219.1"/>
    </source>
</evidence>
<proteinExistence type="predicted"/>
<dbReference type="InterPro" id="IPR041588">
    <property type="entry name" value="Integrase_H2C2"/>
</dbReference>
<keyword evidence="3" id="KW-1185">Reference proteome</keyword>
<dbReference type="EMBL" id="AVOT02080430">
    <property type="protein sequence ID" value="MBW0567219.1"/>
    <property type="molecule type" value="Genomic_DNA"/>
</dbReference>